<dbReference type="NCBIfam" id="NF041082">
    <property type="entry name" value="thermosome_alpha"/>
    <property type="match status" value="1"/>
</dbReference>
<dbReference type="NCBIfam" id="TIGR02344">
    <property type="entry name" value="chap_CCT_gamma"/>
    <property type="match status" value="1"/>
</dbReference>
<proteinExistence type="inferred from homology"/>
<dbReference type="InterPro" id="IPR027410">
    <property type="entry name" value="TCP-1-like_intermed_sf"/>
</dbReference>
<dbReference type="SUPFAM" id="SSF52029">
    <property type="entry name" value="GroEL apical domain-like"/>
    <property type="match status" value="1"/>
</dbReference>
<dbReference type="NCBIfam" id="NF041083">
    <property type="entry name" value="thermosome_beta"/>
    <property type="match status" value="1"/>
</dbReference>
<evidence type="ECO:0000256" key="5">
    <source>
        <dbReference type="ARBA" id="ARBA00022741"/>
    </source>
</evidence>
<dbReference type="Proteomes" id="UP001196413">
    <property type="component" value="Unassembled WGS sequence"/>
</dbReference>
<dbReference type="InterPro" id="IPR054827">
    <property type="entry name" value="thermosome_alpha"/>
</dbReference>
<evidence type="ECO:0000256" key="3">
    <source>
        <dbReference type="ARBA" id="ARBA00017187"/>
    </source>
</evidence>
<dbReference type="InterPro" id="IPR002194">
    <property type="entry name" value="Chaperonin_TCP-1_CS"/>
</dbReference>
<dbReference type="InterPro" id="IPR027409">
    <property type="entry name" value="GroEL-like_apical_dom_sf"/>
</dbReference>
<keyword evidence="5 8" id="KW-0547">Nucleotide-binding</keyword>
<accession>A0AAD5N151</accession>
<evidence type="ECO:0000256" key="1">
    <source>
        <dbReference type="ARBA" id="ARBA00004496"/>
    </source>
</evidence>
<keyword evidence="6 8" id="KW-0067">ATP-binding</keyword>
<dbReference type="EMBL" id="JAHQIW010003181">
    <property type="protein sequence ID" value="KAJ1357574.1"/>
    <property type="molecule type" value="Genomic_DNA"/>
</dbReference>
<dbReference type="InterPro" id="IPR002423">
    <property type="entry name" value="Cpn60/GroEL/TCP-1"/>
</dbReference>
<dbReference type="Gene3D" id="3.30.260.10">
    <property type="entry name" value="TCP-1-like chaperonin intermediate domain"/>
    <property type="match status" value="1"/>
</dbReference>
<evidence type="ECO:0000256" key="9">
    <source>
        <dbReference type="RuleBase" id="RU004191"/>
    </source>
</evidence>
<keyword evidence="4" id="KW-0963">Cytoplasm</keyword>
<dbReference type="GO" id="GO:0016887">
    <property type="term" value="F:ATP hydrolysis activity"/>
    <property type="evidence" value="ECO:0007669"/>
    <property type="project" value="InterPro"/>
</dbReference>
<dbReference type="PANTHER" id="PTHR11353">
    <property type="entry name" value="CHAPERONIN"/>
    <property type="match status" value="1"/>
</dbReference>
<dbReference type="Gene3D" id="3.50.7.10">
    <property type="entry name" value="GroEL"/>
    <property type="match status" value="1"/>
</dbReference>
<comment type="subcellular location">
    <subcellularLocation>
        <location evidence="1">Cytoplasm</location>
    </subcellularLocation>
</comment>
<keyword evidence="7 8" id="KW-0143">Chaperone</keyword>
<gene>
    <name evidence="10" type="primary">CCT3_1</name>
    <name evidence="10" type="ORF">KIN20_015749</name>
</gene>
<dbReference type="InterPro" id="IPR017998">
    <property type="entry name" value="Chaperone_TCP-1"/>
</dbReference>
<dbReference type="GO" id="GO:0051082">
    <property type="term" value="F:unfolded protein binding"/>
    <property type="evidence" value="ECO:0007669"/>
    <property type="project" value="InterPro"/>
</dbReference>
<comment type="caution">
    <text evidence="10">The sequence shown here is derived from an EMBL/GenBank/DDBJ whole genome shotgun (WGS) entry which is preliminary data.</text>
</comment>
<dbReference type="InterPro" id="IPR027413">
    <property type="entry name" value="GROEL-like_equatorial_sf"/>
</dbReference>
<dbReference type="SUPFAM" id="SSF48592">
    <property type="entry name" value="GroEL equatorial domain-like"/>
    <property type="match status" value="1"/>
</dbReference>
<dbReference type="SUPFAM" id="SSF54849">
    <property type="entry name" value="GroEL-intermediate domain like"/>
    <property type="match status" value="1"/>
</dbReference>
<dbReference type="GO" id="GO:0005832">
    <property type="term" value="C:chaperonin-containing T-complex"/>
    <property type="evidence" value="ECO:0007669"/>
    <property type="project" value="UniProtKB-ARBA"/>
</dbReference>
<evidence type="ECO:0000256" key="7">
    <source>
        <dbReference type="ARBA" id="ARBA00023186"/>
    </source>
</evidence>
<protein>
    <recommendedName>
        <fullName evidence="3 9">T-complex protein 1 subunit gamma</fullName>
    </recommendedName>
</protein>
<dbReference type="PRINTS" id="PR00304">
    <property type="entry name" value="TCOMPLEXTCP1"/>
</dbReference>
<keyword evidence="11" id="KW-1185">Reference proteome</keyword>
<dbReference type="InterPro" id="IPR053374">
    <property type="entry name" value="TCP-1_chaperonin"/>
</dbReference>
<sequence>MLKMLMDPMGGIVMTNDGNAILREITVKHPAAKSMIEIARTQDEETGDGTTSVIVLAGEVMAQAQPFLEQKVHPTIIIQAYRAALEDITKLAEEKFSKPVDINSEKEITTVVRSCLGTKMMSKWMDLAVKISLDAVRTIRVDKGNTSEIDIKRYCRIEKIPGGTIEDTKVINGVVLNKDVTHAKMRRSIEKPRIVLLDCNLEYKKGESQTSLEIMNEADISKILEQEEESIRRQCDDIIKVKPDLVFTEKGISDLAQHFLLRAGITAIRRLKKTDNNRLARVCGARIVNDTADLREQDVGTQADLFEVIKIADEYYTYVTSKKTTACTIVIRGPSKDVLNEVERNLQDALHVARNIMLNPRLVPGGGALEMALAQAITEKGRTMEGVRQWPYKAISRALEVIPRTLIQNCGGNTIRQLTALRAKHAQSPDNWTWGINGATGELVDMCRLDIWDPLSVRAQVLKTAIETSVMLLRIDDIVSGTKKSQKGDGQPQAGPE</sequence>
<dbReference type="AlphaFoldDB" id="A0AAD5N151"/>
<dbReference type="GO" id="GO:0005524">
    <property type="term" value="F:ATP binding"/>
    <property type="evidence" value="ECO:0007669"/>
    <property type="project" value="UniProtKB-KW"/>
</dbReference>
<dbReference type="PROSITE" id="PS00751">
    <property type="entry name" value="TCP1_2"/>
    <property type="match status" value="1"/>
</dbReference>
<dbReference type="GO" id="GO:0140662">
    <property type="term" value="F:ATP-dependent protein folding chaperone"/>
    <property type="evidence" value="ECO:0007669"/>
    <property type="project" value="InterPro"/>
</dbReference>
<organism evidence="10 11">
    <name type="scientific">Parelaphostrongylus tenuis</name>
    <name type="common">Meningeal worm</name>
    <dbReference type="NCBI Taxonomy" id="148309"/>
    <lineage>
        <taxon>Eukaryota</taxon>
        <taxon>Metazoa</taxon>
        <taxon>Ecdysozoa</taxon>
        <taxon>Nematoda</taxon>
        <taxon>Chromadorea</taxon>
        <taxon>Rhabditida</taxon>
        <taxon>Rhabditina</taxon>
        <taxon>Rhabditomorpha</taxon>
        <taxon>Strongyloidea</taxon>
        <taxon>Metastrongylidae</taxon>
        <taxon>Parelaphostrongylus</taxon>
    </lineage>
</organism>
<dbReference type="InterPro" id="IPR012719">
    <property type="entry name" value="Chap_CCT_gamma"/>
</dbReference>
<evidence type="ECO:0000256" key="8">
    <source>
        <dbReference type="RuleBase" id="RU004187"/>
    </source>
</evidence>
<evidence type="ECO:0000256" key="2">
    <source>
        <dbReference type="ARBA" id="ARBA00008020"/>
    </source>
</evidence>
<reference evidence="10" key="1">
    <citation type="submission" date="2021-06" db="EMBL/GenBank/DDBJ databases">
        <title>Parelaphostrongylus tenuis whole genome reference sequence.</title>
        <authorList>
            <person name="Garwood T.J."/>
            <person name="Larsen P.A."/>
            <person name="Fountain-Jones N.M."/>
            <person name="Garbe J.R."/>
            <person name="Macchietto M.G."/>
            <person name="Kania S.A."/>
            <person name="Gerhold R.W."/>
            <person name="Richards J.E."/>
            <person name="Wolf T.M."/>
        </authorList>
    </citation>
    <scope>NUCLEOTIDE SEQUENCE</scope>
    <source>
        <strain evidence="10">MNPRO001-30</strain>
        <tissue evidence="10">Meninges</tissue>
    </source>
</reference>
<dbReference type="FunFam" id="3.50.7.10:FF:000005">
    <property type="entry name" value="T-complex protein 1 subunit gamma"/>
    <property type="match status" value="1"/>
</dbReference>
<evidence type="ECO:0000256" key="6">
    <source>
        <dbReference type="ARBA" id="ARBA00022840"/>
    </source>
</evidence>
<dbReference type="PROSITE" id="PS00995">
    <property type="entry name" value="TCP1_3"/>
    <property type="match status" value="1"/>
</dbReference>
<name>A0AAD5N151_PARTN</name>
<evidence type="ECO:0000313" key="10">
    <source>
        <dbReference type="EMBL" id="KAJ1357574.1"/>
    </source>
</evidence>
<dbReference type="Gene3D" id="1.10.560.10">
    <property type="entry name" value="GroEL-like equatorial domain"/>
    <property type="match status" value="1"/>
</dbReference>
<comment type="similarity">
    <text evidence="2 8">Belongs to the TCP-1 chaperonin family.</text>
</comment>
<dbReference type="CDD" id="cd03337">
    <property type="entry name" value="TCP1_gamma"/>
    <property type="match status" value="1"/>
</dbReference>
<evidence type="ECO:0000313" key="11">
    <source>
        <dbReference type="Proteomes" id="UP001196413"/>
    </source>
</evidence>
<evidence type="ECO:0000256" key="4">
    <source>
        <dbReference type="ARBA" id="ARBA00022490"/>
    </source>
</evidence>
<dbReference type="Pfam" id="PF00118">
    <property type="entry name" value="Cpn60_TCP1"/>
    <property type="match status" value="1"/>
</dbReference>